<gene>
    <name evidence="10" type="ORF">FVP33_00645</name>
</gene>
<dbReference type="GO" id="GO:0055085">
    <property type="term" value="P:transmembrane transport"/>
    <property type="evidence" value="ECO:0007669"/>
    <property type="project" value="InterPro"/>
</dbReference>
<dbReference type="RefSeq" id="WP_147781716.1">
    <property type="nucleotide sequence ID" value="NZ_VRMG01000002.1"/>
</dbReference>
<protein>
    <submittedName>
        <fullName evidence="10">Sugar ABC transporter permease</fullName>
    </submittedName>
</protein>
<accession>A0A5C8UY38</accession>
<dbReference type="CDD" id="cd06261">
    <property type="entry name" value="TM_PBP2"/>
    <property type="match status" value="1"/>
</dbReference>
<keyword evidence="2 7" id="KW-0813">Transport</keyword>
<dbReference type="InterPro" id="IPR000515">
    <property type="entry name" value="MetI-like"/>
</dbReference>
<dbReference type="Pfam" id="PF00528">
    <property type="entry name" value="BPD_transp_1"/>
    <property type="match status" value="1"/>
</dbReference>
<feature type="transmembrane region" description="Helical" evidence="7">
    <location>
        <begin position="93"/>
        <end position="118"/>
    </location>
</feature>
<dbReference type="PANTHER" id="PTHR43005:SF1">
    <property type="entry name" value="SPERMIDINE_PUTRESCINE TRANSPORT SYSTEM PERMEASE PROTEIN"/>
    <property type="match status" value="1"/>
</dbReference>
<comment type="caution">
    <text evidence="10">The sequence shown here is derived from an EMBL/GenBank/DDBJ whole genome shotgun (WGS) entry which is preliminary data.</text>
</comment>
<keyword evidence="11" id="KW-1185">Reference proteome</keyword>
<dbReference type="GO" id="GO:0005886">
    <property type="term" value="C:plasma membrane"/>
    <property type="evidence" value="ECO:0007669"/>
    <property type="project" value="UniProtKB-SubCell"/>
</dbReference>
<dbReference type="EMBL" id="VRMG01000002">
    <property type="protein sequence ID" value="TXN32619.1"/>
    <property type="molecule type" value="Genomic_DNA"/>
</dbReference>
<evidence type="ECO:0000256" key="8">
    <source>
        <dbReference type="SAM" id="MobiDB-lite"/>
    </source>
</evidence>
<dbReference type="Proteomes" id="UP000321379">
    <property type="component" value="Unassembled WGS sequence"/>
</dbReference>
<feature type="transmembrane region" description="Helical" evidence="7">
    <location>
        <begin position="125"/>
        <end position="153"/>
    </location>
</feature>
<evidence type="ECO:0000313" key="10">
    <source>
        <dbReference type="EMBL" id="TXN32619.1"/>
    </source>
</evidence>
<comment type="subcellular location">
    <subcellularLocation>
        <location evidence="1 7">Cell membrane</location>
        <topology evidence="1 7">Multi-pass membrane protein</topology>
    </subcellularLocation>
</comment>
<dbReference type="PANTHER" id="PTHR43005">
    <property type="entry name" value="BLR7065 PROTEIN"/>
    <property type="match status" value="1"/>
</dbReference>
<evidence type="ECO:0000256" key="3">
    <source>
        <dbReference type="ARBA" id="ARBA00022475"/>
    </source>
</evidence>
<feature type="transmembrane region" description="Helical" evidence="7">
    <location>
        <begin position="240"/>
        <end position="263"/>
    </location>
</feature>
<evidence type="ECO:0000256" key="1">
    <source>
        <dbReference type="ARBA" id="ARBA00004651"/>
    </source>
</evidence>
<keyword evidence="6 7" id="KW-0472">Membrane</keyword>
<feature type="transmembrane region" description="Helical" evidence="7">
    <location>
        <begin position="173"/>
        <end position="189"/>
    </location>
</feature>
<proteinExistence type="inferred from homology"/>
<dbReference type="Gene3D" id="1.10.3720.10">
    <property type="entry name" value="MetI-like"/>
    <property type="match status" value="1"/>
</dbReference>
<evidence type="ECO:0000256" key="2">
    <source>
        <dbReference type="ARBA" id="ARBA00022448"/>
    </source>
</evidence>
<feature type="region of interest" description="Disordered" evidence="8">
    <location>
        <begin position="1"/>
        <end position="26"/>
    </location>
</feature>
<reference evidence="10 11" key="1">
    <citation type="submission" date="2019-08" db="EMBL/GenBank/DDBJ databases">
        <title>Bacterial whole genome sequence for Glaciihabitans sp. CHu50b-6-2.</title>
        <authorList>
            <person name="Jin L."/>
        </authorList>
    </citation>
    <scope>NUCLEOTIDE SEQUENCE [LARGE SCALE GENOMIC DNA]</scope>
    <source>
        <strain evidence="10 11">CHu50b-6-2</strain>
    </source>
</reference>
<evidence type="ECO:0000256" key="4">
    <source>
        <dbReference type="ARBA" id="ARBA00022692"/>
    </source>
</evidence>
<feature type="domain" description="ABC transmembrane type-1" evidence="9">
    <location>
        <begin position="94"/>
        <end position="304"/>
    </location>
</feature>
<feature type="transmembrane region" description="Helical" evidence="7">
    <location>
        <begin position="283"/>
        <end position="305"/>
    </location>
</feature>
<evidence type="ECO:0000256" key="6">
    <source>
        <dbReference type="ARBA" id="ARBA00023136"/>
    </source>
</evidence>
<sequence>MTSLTTTAAGRDARGRGAHPPRPRGVGRSLVRSLPLVPAIILLAVFLLGPVISSFYGSFTDSSLTGSAAKGASFVGFGNYLELFADKDFPKSVLLTLVFLFASAIVGQNVLGLGLALLMKSGNRVVGAIVGTLVVTAWVLPEIVAAFAAYAFFNATGTLNTLLAVVGLDGPNWLYRLPMIAVILANIWRGTAFSMLVYSAAIDDVPDDVRESAEIDGAGGAKRLVYITIPMIRRSISTNLMLTTLQTLSVFTLIFVLTGGGPGTDSSTLPILAYQEAFKFSRLGFGTAIATIMLVVGALFSIVYIRALKPEVD</sequence>
<evidence type="ECO:0000259" key="9">
    <source>
        <dbReference type="PROSITE" id="PS50928"/>
    </source>
</evidence>
<evidence type="ECO:0000256" key="7">
    <source>
        <dbReference type="RuleBase" id="RU363032"/>
    </source>
</evidence>
<dbReference type="PROSITE" id="PS50928">
    <property type="entry name" value="ABC_TM1"/>
    <property type="match status" value="1"/>
</dbReference>
<dbReference type="AlphaFoldDB" id="A0A5C8UY38"/>
<organism evidence="10 11">
    <name type="scientific">Lacisediminihabitans profunda</name>
    <dbReference type="NCBI Taxonomy" id="2594790"/>
    <lineage>
        <taxon>Bacteria</taxon>
        <taxon>Bacillati</taxon>
        <taxon>Actinomycetota</taxon>
        <taxon>Actinomycetes</taxon>
        <taxon>Micrococcales</taxon>
        <taxon>Microbacteriaceae</taxon>
        <taxon>Lacisediminihabitans</taxon>
    </lineage>
</organism>
<keyword evidence="3" id="KW-1003">Cell membrane</keyword>
<comment type="similarity">
    <text evidence="7">Belongs to the binding-protein-dependent transport system permease family.</text>
</comment>
<feature type="transmembrane region" description="Helical" evidence="7">
    <location>
        <begin position="34"/>
        <end position="56"/>
    </location>
</feature>
<evidence type="ECO:0000313" key="11">
    <source>
        <dbReference type="Proteomes" id="UP000321379"/>
    </source>
</evidence>
<dbReference type="SUPFAM" id="SSF161098">
    <property type="entry name" value="MetI-like"/>
    <property type="match status" value="1"/>
</dbReference>
<keyword evidence="5 7" id="KW-1133">Transmembrane helix</keyword>
<evidence type="ECO:0000256" key="5">
    <source>
        <dbReference type="ARBA" id="ARBA00022989"/>
    </source>
</evidence>
<keyword evidence="4 7" id="KW-0812">Transmembrane</keyword>
<name>A0A5C8UY38_9MICO</name>
<dbReference type="InterPro" id="IPR035906">
    <property type="entry name" value="MetI-like_sf"/>
</dbReference>